<feature type="chain" id="PRO_5004790818" evidence="1">
    <location>
        <begin position="22"/>
        <end position="320"/>
    </location>
</feature>
<dbReference type="HOGENOM" id="CLU_038034_7_2_6"/>
<evidence type="ECO:0000313" key="4">
    <source>
        <dbReference type="Proteomes" id="UP000019028"/>
    </source>
</evidence>
<sequence length="320" mass="34774">MNTVLRIATVLVALLPAVALASGFPVTVTSCGQPLTFDHAPQRAVINDVNMAEMAFALRLQPAIVGLTGITGWYKTTPTFQALRGAIPELAPKYPALENLLAVHPDFFFAGWNYGMKVGGDVTPPTLARYGIKTLVLSESCIHVDGQQPRASMALLYRDILTLGSIFGKRELAQQKVSEWQATLDEVAHRIGKRSPLPVFVYDSGEDKPFTSGKYAMPTAIIEAAGGRNILDNLPMSWGTVSWETVAASKPAFIILLDYQASGSAATLRRFLESHPLMRVTPAVRQHRYLALPYQALTPGPANIDAVRALARALYPDAFQ</sequence>
<dbReference type="RefSeq" id="WP_025422572.1">
    <property type="nucleotide sequence ID" value="NZ_CP006569.1"/>
</dbReference>
<keyword evidence="4" id="KW-1185">Reference proteome</keyword>
<dbReference type="EMBL" id="CP006569">
    <property type="protein sequence ID" value="AHF77430.1"/>
    <property type="molecule type" value="Genomic_DNA"/>
</dbReference>
<proteinExistence type="predicted"/>
<feature type="domain" description="Fe/B12 periplasmic-binding" evidence="2">
    <location>
        <begin position="43"/>
        <end position="318"/>
    </location>
</feature>
<dbReference type="InterPro" id="IPR050902">
    <property type="entry name" value="ABC_Transporter_SBP"/>
</dbReference>
<feature type="signal peptide" evidence="1">
    <location>
        <begin position="1"/>
        <end position="21"/>
    </location>
</feature>
<evidence type="ECO:0000256" key="1">
    <source>
        <dbReference type="SAM" id="SignalP"/>
    </source>
</evidence>
<protein>
    <submittedName>
        <fullName evidence="3">Putative iron(III) ABC transporter, periplasmic-binding protein</fullName>
    </submittedName>
</protein>
<dbReference type="InterPro" id="IPR002491">
    <property type="entry name" value="ABC_transptr_periplasmic_BD"/>
</dbReference>
<dbReference type="OrthoDB" id="9797850at2"/>
<dbReference type="SUPFAM" id="SSF53807">
    <property type="entry name" value="Helical backbone' metal receptor"/>
    <property type="match status" value="1"/>
</dbReference>
<dbReference type="PROSITE" id="PS51257">
    <property type="entry name" value="PROKAR_LIPOPROTEIN"/>
    <property type="match status" value="1"/>
</dbReference>
<evidence type="ECO:0000259" key="2">
    <source>
        <dbReference type="PROSITE" id="PS50983"/>
    </source>
</evidence>
<dbReference type="CDD" id="cd01148">
    <property type="entry name" value="TroA_a"/>
    <property type="match status" value="1"/>
</dbReference>
<dbReference type="PROSITE" id="PS50983">
    <property type="entry name" value="FE_B12_PBP"/>
    <property type="match status" value="1"/>
</dbReference>
<gene>
    <name evidence="3" type="ORF">Sant_2386</name>
</gene>
<dbReference type="Pfam" id="PF01497">
    <property type="entry name" value="Peripla_BP_2"/>
    <property type="match status" value="1"/>
</dbReference>
<dbReference type="PATRIC" id="fig|1239307.3.peg.2655"/>
<dbReference type="KEGG" id="sod:Sant_2386"/>
<accession>W0HZ14</accession>
<dbReference type="Proteomes" id="UP000019028">
    <property type="component" value="Chromosome"/>
</dbReference>
<name>W0HZ14_9GAMM</name>
<keyword evidence="1" id="KW-0732">Signal</keyword>
<dbReference type="PANTHER" id="PTHR30535:SF7">
    <property type="entry name" value="IRON(III) DICITRATE-BINDING PROTEIN"/>
    <property type="match status" value="1"/>
</dbReference>
<dbReference type="Gene3D" id="3.40.50.1980">
    <property type="entry name" value="Nitrogenase molybdenum iron protein domain"/>
    <property type="match status" value="2"/>
</dbReference>
<dbReference type="AlphaFoldDB" id="W0HZ14"/>
<dbReference type="PANTHER" id="PTHR30535">
    <property type="entry name" value="VITAMIN B12-BINDING PROTEIN"/>
    <property type="match status" value="1"/>
</dbReference>
<reference evidence="3 4" key="1">
    <citation type="journal article" date="2014" name="Genome Biol. Evol.">
        <title>Genome degeneration and adaptation in a nascent stage of symbiosis.</title>
        <authorList>
            <person name="Oakeson K.F."/>
            <person name="Gil R."/>
            <person name="Clayton A.L."/>
            <person name="Dunn D.M."/>
            <person name="von Niederhausern A.C."/>
            <person name="Hamil C."/>
            <person name="Aoyagi A."/>
            <person name="Duval B."/>
            <person name="Baca A."/>
            <person name="Silva F.J."/>
            <person name="Vallier A."/>
            <person name="Jackson D.G."/>
            <person name="Latorre A."/>
            <person name="Weiss R.B."/>
            <person name="Heddi A."/>
            <person name="Moya A."/>
            <person name="Dale C."/>
        </authorList>
    </citation>
    <scope>NUCLEOTIDE SEQUENCE [LARGE SCALE GENOMIC DNA]</scope>
    <source>
        <strain evidence="3 4">HS1</strain>
    </source>
</reference>
<organism evidence="3 4">
    <name type="scientific">Sodalis praecaptivus</name>
    <dbReference type="NCBI Taxonomy" id="1239307"/>
    <lineage>
        <taxon>Bacteria</taxon>
        <taxon>Pseudomonadati</taxon>
        <taxon>Pseudomonadota</taxon>
        <taxon>Gammaproteobacteria</taxon>
        <taxon>Enterobacterales</taxon>
        <taxon>Bruguierivoracaceae</taxon>
        <taxon>Sodalis</taxon>
    </lineage>
</organism>
<evidence type="ECO:0000313" key="3">
    <source>
        <dbReference type="EMBL" id="AHF77430.1"/>
    </source>
</evidence>